<dbReference type="EMBL" id="CAJOBH010224616">
    <property type="protein sequence ID" value="CAF5044270.1"/>
    <property type="molecule type" value="Genomic_DNA"/>
</dbReference>
<keyword evidence="1" id="KW-0732">Signal</keyword>
<sequence length="235" mass="27390">MLVQNLLLFFISYPSIAEMVNHYDYQQRRHTFSSSALEFTANADYSKLYQRSLNINNARVISIEPQDKLWFAIENGTIFALPLYGDYSGPFLIQFEQNNNHLNSDLNNLIELKLNFNFTTSSSLFYPSNHLLLALFDLSSTTYNNSLLNRYFVIRTLSLALNLSESLITVHKINGSMIKVYFSCDLYFSTNVTYHLKTLIDRYYSRRVELLPFFSLPLIEISIIRFYKPTNITTT</sequence>
<evidence type="ECO:0000256" key="1">
    <source>
        <dbReference type="SAM" id="SignalP"/>
    </source>
</evidence>
<dbReference type="EMBL" id="CAJOBJ010054858">
    <property type="protein sequence ID" value="CAF4391227.1"/>
    <property type="molecule type" value="Genomic_DNA"/>
</dbReference>
<dbReference type="Proteomes" id="UP000681967">
    <property type="component" value="Unassembled WGS sequence"/>
</dbReference>
<feature type="non-terminal residue" evidence="3">
    <location>
        <position position="235"/>
    </location>
</feature>
<dbReference type="AlphaFoldDB" id="A0A8S3DWT7"/>
<feature type="chain" id="PRO_5036434790" evidence="1">
    <location>
        <begin position="18"/>
        <end position="235"/>
    </location>
</feature>
<dbReference type="Proteomes" id="UP000681720">
    <property type="component" value="Unassembled WGS sequence"/>
</dbReference>
<gene>
    <name evidence="3" type="ORF">BYL167_LOCUS57286</name>
    <name evidence="2" type="ORF">GIL414_LOCUS29741</name>
</gene>
<evidence type="ECO:0000313" key="2">
    <source>
        <dbReference type="EMBL" id="CAF4391227.1"/>
    </source>
</evidence>
<feature type="signal peptide" evidence="1">
    <location>
        <begin position="1"/>
        <end position="17"/>
    </location>
</feature>
<proteinExistence type="predicted"/>
<protein>
    <submittedName>
        <fullName evidence="3">Uncharacterized protein</fullName>
    </submittedName>
</protein>
<organism evidence="3 4">
    <name type="scientific">Rotaria magnacalcarata</name>
    <dbReference type="NCBI Taxonomy" id="392030"/>
    <lineage>
        <taxon>Eukaryota</taxon>
        <taxon>Metazoa</taxon>
        <taxon>Spiralia</taxon>
        <taxon>Gnathifera</taxon>
        <taxon>Rotifera</taxon>
        <taxon>Eurotatoria</taxon>
        <taxon>Bdelloidea</taxon>
        <taxon>Philodinida</taxon>
        <taxon>Philodinidae</taxon>
        <taxon>Rotaria</taxon>
    </lineage>
</organism>
<comment type="caution">
    <text evidence="3">The sequence shown here is derived from an EMBL/GenBank/DDBJ whole genome shotgun (WGS) entry which is preliminary data.</text>
</comment>
<reference evidence="3" key="1">
    <citation type="submission" date="2021-02" db="EMBL/GenBank/DDBJ databases">
        <authorList>
            <person name="Nowell W R."/>
        </authorList>
    </citation>
    <scope>NUCLEOTIDE SEQUENCE</scope>
</reference>
<name>A0A8S3DWT7_9BILA</name>
<evidence type="ECO:0000313" key="4">
    <source>
        <dbReference type="Proteomes" id="UP000681967"/>
    </source>
</evidence>
<evidence type="ECO:0000313" key="3">
    <source>
        <dbReference type="EMBL" id="CAF5044270.1"/>
    </source>
</evidence>
<accession>A0A8S3DWT7</accession>